<feature type="transmembrane region" description="Helical" evidence="4">
    <location>
        <begin position="45"/>
        <end position="64"/>
    </location>
</feature>
<dbReference type="GO" id="GO:0020037">
    <property type="term" value="F:heme binding"/>
    <property type="evidence" value="ECO:0007669"/>
    <property type="project" value="InterPro"/>
</dbReference>
<sequence>MGLATEFWAAMAVVPLSLWLLLILTLPTSVAFYRLYFSPLSHIPGPPFACVSSLFLYFICYRGIEGRALLYYHQKYNTPVLRVAPNSVSLSGGDALHPVYIARGGLPKDARYENFRVEGHDTIFSTRDIAYRDARAKAVLPLFAPSRIRASCETGICRELIEKFVYALRCQREEAFSARSATRREIDILDLSSRLSIDVLTGYLFGKTYGGLEEKREEGNTSAVANNGDHQGHGNRWRDKLSATPFVLAIVAFSRFSLLPNWLFTLVFSLLMGPTLSKPDVAASLATVSRFVDSIAGAHNERKTASDSDTYQSRLSRAGVSHQETLIQCKAAMFAGADSTAVLLSTILFHLVRRPAVRKRLKEELRERQAGVDYQSLPYLQAVIREGLRLGMANPARLTRIVPSQSTGCTISGVFLPPGTIVGAAAYVFHHNPKVFPQPFEFLPERWLASDEETGARRLKESDIFPYGLGSRACLGRNLANQQLFTTVASVVESDALDGAVTRTDRIDLIEWFNAEIKGHVLEIQWQQ</sequence>
<feature type="transmembrane region" description="Helical" evidence="4">
    <location>
        <begin position="246"/>
        <end position="271"/>
    </location>
</feature>
<protein>
    <submittedName>
        <fullName evidence="5">Cytochrome P450</fullName>
    </submittedName>
</protein>
<dbReference type="AlphaFoldDB" id="A0A0C1E677"/>
<evidence type="ECO:0000256" key="2">
    <source>
        <dbReference type="PIRSR" id="PIRSR602401-1"/>
    </source>
</evidence>
<keyword evidence="4" id="KW-0472">Membrane</keyword>
<organism evidence="5 6">
    <name type="scientific">Aspergillus ustus</name>
    <dbReference type="NCBI Taxonomy" id="40382"/>
    <lineage>
        <taxon>Eukaryota</taxon>
        <taxon>Fungi</taxon>
        <taxon>Dikarya</taxon>
        <taxon>Ascomycota</taxon>
        <taxon>Pezizomycotina</taxon>
        <taxon>Eurotiomycetes</taxon>
        <taxon>Eurotiomycetidae</taxon>
        <taxon>Eurotiales</taxon>
        <taxon>Aspergillaceae</taxon>
        <taxon>Aspergillus</taxon>
        <taxon>Aspergillus subgen. Nidulantes</taxon>
    </lineage>
</organism>
<dbReference type="PANTHER" id="PTHR24305:SF156">
    <property type="entry name" value="P450, PUTATIVE (EUROFUNG)-RELATED"/>
    <property type="match status" value="1"/>
</dbReference>
<dbReference type="Gene3D" id="1.10.630.10">
    <property type="entry name" value="Cytochrome P450"/>
    <property type="match status" value="1"/>
</dbReference>
<gene>
    <name evidence="5" type="ORF">HK57_00603</name>
</gene>
<dbReference type="GO" id="GO:0044550">
    <property type="term" value="P:secondary metabolite biosynthetic process"/>
    <property type="evidence" value="ECO:0007669"/>
    <property type="project" value="UniProtKB-ARBA"/>
</dbReference>
<comment type="similarity">
    <text evidence="1">Belongs to the cytochrome P450 family.</text>
</comment>
<dbReference type="Proteomes" id="UP000053475">
    <property type="component" value="Unassembled WGS sequence"/>
</dbReference>
<comment type="cofactor">
    <cofactor evidence="2">
        <name>heme</name>
        <dbReference type="ChEBI" id="CHEBI:30413"/>
    </cofactor>
</comment>
<dbReference type="InterPro" id="IPR002401">
    <property type="entry name" value="Cyt_P450_E_grp-I"/>
</dbReference>
<evidence type="ECO:0000256" key="4">
    <source>
        <dbReference type="SAM" id="Phobius"/>
    </source>
</evidence>
<keyword evidence="4" id="KW-0812">Transmembrane</keyword>
<dbReference type="EMBL" id="JOMC01000069">
    <property type="protein sequence ID" value="KIA75603.1"/>
    <property type="molecule type" value="Genomic_DNA"/>
</dbReference>
<keyword evidence="2" id="KW-0408">Iron</keyword>
<dbReference type="Pfam" id="PF00067">
    <property type="entry name" value="p450"/>
    <property type="match status" value="1"/>
</dbReference>
<feature type="compositionally biased region" description="Polar residues" evidence="3">
    <location>
        <begin position="220"/>
        <end position="229"/>
    </location>
</feature>
<keyword evidence="4" id="KW-1133">Transmembrane helix</keyword>
<dbReference type="InterPro" id="IPR001128">
    <property type="entry name" value="Cyt_P450"/>
</dbReference>
<feature type="transmembrane region" description="Helical" evidence="4">
    <location>
        <begin position="7"/>
        <end position="33"/>
    </location>
</feature>
<reference evidence="5 6" key="1">
    <citation type="submission" date="2014-11" db="EMBL/GenBank/DDBJ databases">
        <title>Genomics derived discovery of secondary metabolites biosynthetic gene clusters in Aspergillus ustus.</title>
        <authorList>
            <person name="Pi B."/>
            <person name="Dai F."/>
            <person name="Song X."/>
            <person name="Zhu C."/>
            <person name="Li H."/>
            <person name="Yu D."/>
        </authorList>
    </citation>
    <scope>NUCLEOTIDE SEQUENCE [LARGE SCALE GENOMIC DNA]</scope>
    <source>
        <strain evidence="5 6">3.3904</strain>
    </source>
</reference>
<dbReference type="GO" id="GO:0005506">
    <property type="term" value="F:iron ion binding"/>
    <property type="evidence" value="ECO:0007669"/>
    <property type="project" value="InterPro"/>
</dbReference>
<name>A0A0C1E677_ASPUT</name>
<evidence type="ECO:0000313" key="5">
    <source>
        <dbReference type="EMBL" id="KIA75603.1"/>
    </source>
</evidence>
<dbReference type="InterPro" id="IPR036396">
    <property type="entry name" value="Cyt_P450_sf"/>
</dbReference>
<accession>A0A0C1E677</accession>
<dbReference type="InterPro" id="IPR050121">
    <property type="entry name" value="Cytochrome_P450_monoxygenase"/>
</dbReference>
<dbReference type="GO" id="GO:0016705">
    <property type="term" value="F:oxidoreductase activity, acting on paired donors, with incorporation or reduction of molecular oxygen"/>
    <property type="evidence" value="ECO:0007669"/>
    <property type="project" value="InterPro"/>
</dbReference>
<comment type="caution">
    <text evidence="5">The sequence shown here is derived from an EMBL/GenBank/DDBJ whole genome shotgun (WGS) entry which is preliminary data.</text>
</comment>
<dbReference type="PRINTS" id="PR00463">
    <property type="entry name" value="EP450I"/>
</dbReference>
<dbReference type="SUPFAM" id="SSF48264">
    <property type="entry name" value="Cytochrome P450"/>
    <property type="match status" value="1"/>
</dbReference>
<dbReference type="CDD" id="cd11062">
    <property type="entry name" value="CYP58-like"/>
    <property type="match status" value="1"/>
</dbReference>
<evidence type="ECO:0000313" key="6">
    <source>
        <dbReference type="Proteomes" id="UP000053475"/>
    </source>
</evidence>
<dbReference type="PRINTS" id="PR00385">
    <property type="entry name" value="P450"/>
</dbReference>
<evidence type="ECO:0000256" key="3">
    <source>
        <dbReference type="SAM" id="MobiDB-lite"/>
    </source>
</evidence>
<dbReference type="PANTHER" id="PTHR24305">
    <property type="entry name" value="CYTOCHROME P450"/>
    <property type="match status" value="1"/>
</dbReference>
<keyword evidence="6" id="KW-1185">Reference proteome</keyword>
<keyword evidence="2" id="KW-0349">Heme</keyword>
<keyword evidence="2" id="KW-0479">Metal-binding</keyword>
<dbReference type="GO" id="GO:0004497">
    <property type="term" value="F:monooxygenase activity"/>
    <property type="evidence" value="ECO:0007669"/>
    <property type="project" value="InterPro"/>
</dbReference>
<evidence type="ECO:0000256" key="1">
    <source>
        <dbReference type="ARBA" id="ARBA00010617"/>
    </source>
</evidence>
<proteinExistence type="inferred from homology"/>
<feature type="binding site" description="axial binding residue" evidence="2">
    <location>
        <position position="474"/>
    </location>
    <ligand>
        <name>heme</name>
        <dbReference type="ChEBI" id="CHEBI:30413"/>
    </ligand>
    <ligandPart>
        <name>Fe</name>
        <dbReference type="ChEBI" id="CHEBI:18248"/>
    </ligandPart>
</feature>
<feature type="region of interest" description="Disordered" evidence="3">
    <location>
        <begin position="216"/>
        <end position="235"/>
    </location>
</feature>